<evidence type="ECO:0000313" key="1">
    <source>
        <dbReference type="EMBL" id="KAJ5104266.1"/>
    </source>
</evidence>
<dbReference type="OrthoDB" id="4526548at2759"/>
<proteinExistence type="predicted"/>
<protein>
    <submittedName>
        <fullName evidence="1">Uncharacterized protein</fullName>
    </submittedName>
</protein>
<organism evidence="1 2">
    <name type="scientific">Penicillium argentinense</name>
    <dbReference type="NCBI Taxonomy" id="1131581"/>
    <lineage>
        <taxon>Eukaryota</taxon>
        <taxon>Fungi</taxon>
        <taxon>Dikarya</taxon>
        <taxon>Ascomycota</taxon>
        <taxon>Pezizomycotina</taxon>
        <taxon>Eurotiomycetes</taxon>
        <taxon>Eurotiomycetidae</taxon>
        <taxon>Eurotiales</taxon>
        <taxon>Aspergillaceae</taxon>
        <taxon>Penicillium</taxon>
    </lineage>
</organism>
<accession>A0A9W9KFV9</accession>
<dbReference type="GeneID" id="81356268"/>
<sequence>MVSGKTMVFTIVGWNAEANRFGGYLASIDPRLTWREHLQYILIFCRTHIKRAFKKKFGPHAATPILAMILQSNSKSEILAYFDEAIEKWPETKAWFNSKRADWILASLSHETSKIPITWWQLAPHHTGLCESSHFVDNEAIGRKQTLLGAVLK</sequence>
<comment type="caution">
    <text evidence="1">The sequence shown here is derived from an EMBL/GenBank/DDBJ whole genome shotgun (WGS) entry which is preliminary data.</text>
</comment>
<dbReference type="EMBL" id="JAPQKI010000004">
    <property type="protein sequence ID" value="KAJ5104266.1"/>
    <property type="molecule type" value="Genomic_DNA"/>
</dbReference>
<evidence type="ECO:0000313" key="2">
    <source>
        <dbReference type="Proteomes" id="UP001149074"/>
    </source>
</evidence>
<dbReference type="AlphaFoldDB" id="A0A9W9KFV9"/>
<reference evidence="1" key="1">
    <citation type="submission" date="2022-11" db="EMBL/GenBank/DDBJ databases">
        <authorList>
            <person name="Petersen C."/>
        </authorList>
    </citation>
    <scope>NUCLEOTIDE SEQUENCE</scope>
    <source>
        <strain evidence="1">IBT 30761</strain>
    </source>
</reference>
<dbReference type="Proteomes" id="UP001149074">
    <property type="component" value="Unassembled WGS sequence"/>
</dbReference>
<reference evidence="1" key="2">
    <citation type="journal article" date="2023" name="IMA Fungus">
        <title>Comparative genomic study of the Penicillium genus elucidates a diverse pangenome and 15 lateral gene transfer events.</title>
        <authorList>
            <person name="Petersen C."/>
            <person name="Sorensen T."/>
            <person name="Nielsen M.R."/>
            <person name="Sondergaard T.E."/>
            <person name="Sorensen J.L."/>
            <person name="Fitzpatrick D.A."/>
            <person name="Frisvad J.C."/>
            <person name="Nielsen K.L."/>
        </authorList>
    </citation>
    <scope>NUCLEOTIDE SEQUENCE</scope>
    <source>
        <strain evidence="1">IBT 30761</strain>
    </source>
</reference>
<dbReference type="RefSeq" id="XP_056477646.1">
    <property type="nucleotide sequence ID" value="XM_056617289.1"/>
</dbReference>
<gene>
    <name evidence="1" type="ORF">N7532_004795</name>
</gene>
<keyword evidence="2" id="KW-1185">Reference proteome</keyword>
<name>A0A9W9KFV9_9EURO</name>